<name>A0A5J4N8U5_9TREM</name>
<feature type="region of interest" description="Disordered" evidence="1">
    <location>
        <begin position="43"/>
        <end position="132"/>
    </location>
</feature>
<organism evidence="2 3">
    <name type="scientific">Paragonimus westermani</name>
    <dbReference type="NCBI Taxonomy" id="34504"/>
    <lineage>
        <taxon>Eukaryota</taxon>
        <taxon>Metazoa</taxon>
        <taxon>Spiralia</taxon>
        <taxon>Lophotrochozoa</taxon>
        <taxon>Platyhelminthes</taxon>
        <taxon>Trematoda</taxon>
        <taxon>Digenea</taxon>
        <taxon>Plagiorchiida</taxon>
        <taxon>Troglotremata</taxon>
        <taxon>Troglotrematidae</taxon>
        <taxon>Paragonimus</taxon>
    </lineage>
</organism>
<protein>
    <submittedName>
        <fullName evidence="2">Uncharacterized protein</fullName>
    </submittedName>
</protein>
<dbReference type="AlphaFoldDB" id="A0A5J4N8U5"/>
<feature type="compositionally biased region" description="Low complexity" evidence="1">
    <location>
        <begin position="119"/>
        <end position="130"/>
    </location>
</feature>
<dbReference type="PANTHER" id="PTHR33331:SF13">
    <property type="entry name" value="COILED-COIL DOMAIN CONTAINING 162"/>
    <property type="match status" value="1"/>
</dbReference>
<accession>A0A5J4N8U5</accession>
<reference evidence="2 3" key="1">
    <citation type="journal article" date="2019" name="Gigascience">
        <title>Whole-genome sequence of the oriental lung fluke Paragonimus westermani.</title>
        <authorList>
            <person name="Oey H."/>
            <person name="Zakrzewski M."/>
            <person name="Narain K."/>
            <person name="Devi K.R."/>
            <person name="Agatsuma T."/>
            <person name="Nawaratna S."/>
            <person name="Gobert G.N."/>
            <person name="Jones M.K."/>
            <person name="Ragan M.A."/>
            <person name="McManus D.P."/>
            <person name="Krause L."/>
        </authorList>
    </citation>
    <scope>NUCLEOTIDE SEQUENCE [LARGE SCALE GENOMIC DNA]</scope>
    <source>
        <strain evidence="2 3">IND2009</strain>
    </source>
</reference>
<dbReference type="InterPro" id="IPR040401">
    <property type="entry name" value="CCDC162"/>
</dbReference>
<evidence type="ECO:0000256" key="1">
    <source>
        <dbReference type="SAM" id="MobiDB-lite"/>
    </source>
</evidence>
<feature type="compositionally biased region" description="Polar residues" evidence="1">
    <location>
        <begin position="100"/>
        <end position="112"/>
    </location>
</feature>
<evidence type="ECO:0000313" key="2">
    <source>
        <dbReference type="EMBL" id="KAA3671893.1"/>
    </source>
</evidence>
<comment type="caution">
    <text evidence="2">The sequence shown here is derived from an EMBL/GenBank/DDBJ whole genome shotgun (WGS) entry which is preliminary data.</text>
</comment>
<sequence>MNLSLEDVLEVGDIPEAKAGEALPIQQAENMHCMLGKRTRDRRRELPGPNALSPAAPTVTTTSTANATATATATPTATVSPTTGTGTANPANANLAVPTASGTVALSPTESGENVGPKGSSYGTSGTTGTQQDEKATTLNILDSPVEAYTLLKKFLILWKRVELLKYAWGRRRLGVEAINTPTLFKTFCSIYKREKLYPLLRSLAIQYRQPDMYALGPLDATDIFVMPKGIPEMVVRQRQLLKLIEAFEFYMIADLRKLIVKQTDLVIKERNREEGNLPLDLWKKPAMKETLSVKRPGLADEFVVALMSNMQHDARTDLYTITSEKLNDVIQTIANAVMRTQRESYENYSMYYENLLKSQHSLLYAKEREIDALKETVRQKDLETSVTVQFQMSEQAHDLLLGKHHWDSI</sequence>
<proteinExistence type="predicted"/>
<dbReference type="EMBL" id="QNGE01005652">
    <property type="protein sequence ID" value="KAA3671893.1"/>
    <property type="molecule type" value="Genomic_DNA"/>
</dbReference>
<dbReference type="PANTHER" id="PTHR33331">
    <property type="entry name" value="COILED-COIL DOMAIN-CONTAINING PROTEIN 162"/>
    <property type="match status" value="1"/>
</dbReference>
<dbReference type="Proteomes" id="UP000324629">
    <property type="component" value="Unassembled WGS sequence"/>
</dbReference>
<keyword evidence="3" id="KW-1185">Reference proteome</keyword>
<feature type="compositionally biased region" description="Low complexity" evidence="1">
    <location>
        <begin position="54"/>
        <end position="94"/>
    </location>
</feature>
<gene>
    <name evidence="2" type="ORF">DEA37_0004225</name>
</gene>
<evidence type="ECO:0000313" key="3">
    <source>
        <dbReference type="Proteomes" id="UP000324629"/>
    </source>
</evidence>